<dbReference type="STRING" id="1776.BHQ18_10075"/>
<gene>
    <name evidence="1" type="ORF">BHQ18_10075</name>
</gene>
<dbReference type="Proteomes" id="UP000094053">
    <property type="component" value="Unassembled WGS sequence"/>
</dbReference>
<evidence type="ECO:0000313" key="2">
    <source>
        <dbReference type="Proteomes" id="UP000094053"/>
    </source>
</evidence>
<protein>
    <submittedName>
        <fullName evidence="1">Ferredoxin</fullName>
    </submittedName>
</protein>
<dbReference type="AlphaFoldDB" id="A0A1E3RLX0"/>
<keyword evidence="2" id="KW-1185">Reference proteome</keyword>
<organism evidence="1 2">
    <name type="scientific">Mycolicibacterium flavescens</name>
    <name type="common">Mycobacterium flavescens</name>
    <dbReference type="NCBI Taxonomy" id="1776"/>
    <lineage>
        <taxon>Bacteria</taxon>
        <taxon>Bacillati</taxon>
        <taxon>Actinomycetota</taxon>
        <taxon>Actinomycetes</taxon>
        <taxon>Mycobacteriales</taxon>
        <taxon>Mycobacteriaceae</taxon>
        <taxon>Mycolicibacterium</taxon>
    </lineage>
</organism>
<accession>A0A1E3RLX0</accession>
<proteinExistence type="predicted"/>
<evidence type="ECO:0000313" key="1">
    <source>
        <dbReference type="EMBL" id="ODQ90397.1"/>
    </source>
</evidence>
<dbReference type="EMBL" id="MIHA01000006">
    <property type="protein sequence ID" value="ODQ90397.1"/>
    <property type="molecule type" value="Genomic_DNA"/>
</dbReference>
<reference evidence="2" key="1">
    <citation type="submission" date="2016-09" db="EMBL/GenBank/DDBJ databases">
        <authorList>
            <person name="Greninger A.L."/>
            <person name="Jerome K.R."/>
            <person name="Mcnair B."/>
            <person name="Wallis C."/>
            <person name="Fang F."/>
        </authorList>
    </citation>
    <scope>NUCLEOTIDE SEQUENCE [LARGE SCALE GENOMIC DNA]</scope>
    <source>
        <strain evidence="2">M6</strain>
    </source>
</reference>
<dbReference type="RefSeq" id="WP_069413459.1">
    <property type="nucleotide sequence ID" value="NZ_JACKUL010000024.1"/>
</dbReference>
<dbReference type="OrthoDB" id="3534313at2"/>
<sequence length="88" mass="9674">MPIRPDNRLADAPMVAVRCRRCAATVLARKSSWHQTSVQWDAAAVARCEERHDAQKLASHGQRIFLACSTLSDSIADAVVRGELTTLD</sequence>
<name>A0A1E3RLX0_MYCFV</name>
<comment type="caution">
    <text evidence="1">The sequence shown here is derived from an EMBL/GenBank/DDBJ whole genome shotgun (WGS) entry which is preliminary data.</text>
</comment>